<comment type="caution">
    <text evidence="2">The sequence shown here is derived from an EMBL/GenBank/DDBJ whole genome shotgun (WGS) entry which is preliminary data.</text>
</comment>
<dbReference type="Pfam" id="PF00226">
    <property type="entry name" value="DnaJ"/>
    <property type="match status" value="1"/>
</dbReference>
<accession>A0A813EJG5</accession>
<dbReference type="Gene3D" id="1.10.287.110">
    <property type="entry name" value="DnaJ domain"/>
    <property type="match status" value="1"/>
</dbReference>
<gene>
    <name evidence="2" type="ORF">PGLA1383_LOCUS18790</name>
</gene>
<dbReference type="SUPFAM" id="SSF46565">
    <property type="entry name" value="Chaperone J-domain"/>
    <property type="match status" value="1"/>
</dbReference>
<dbReference type="PRINTS" id="PR00625">
    <property type="entry name" value="JDOMAIN"/>
</dbReference>
<dbReference type="OrthoDB" id="552049at2759"/>
<feature type="domain" description="J" evidence="1">
    <location>
        <begin position="67"/>
        <end position="109"/>
    </location>
</feature>
<dbReference type="EMBL" id="CAJNNV010012176">
    <property type="protein sequence ID" value="CAE8600463.1"/>
    <property type="molecule type" value="Genomic_DNA"/>
</dbReference>
<dbReference type="CDD" id="cd06257">
    <property type="entry name" value="DnaJ"/>
    <property type="match status" value="1"/>
</dbReference>
<evidence type="ECO:0000313" key="2">
    <source>
        <dbReference type="EMBL" id="CAE8600463.1"/>
    </source>
</evidence>
<keyword evidence="3" id="KW-1185">Reference proteome</keyword>
<feature type="non-terminal residue" evidence="2">
    <location>
        <position position="1"/>
    </location>
</feature>
<dbReference type="PROSITE" id="PS50076">
    <property type="entry name" value="DNAJ_2"/>
    <property type="match status" value="1"/>
</dbReference>
<name>A0A813EJG5_POLGL</name>
<reference evidence="2" key="1">
    <citation type="submission" date="2021-02" db="EMBL/GenBank/DDBJ databases">
        <authorList>
            <person name="Dougan E. K."/>
            <person name="Rhodes N."/>
            <person name="Thang M."/>
            <person name="Chan C."/>
        </authorList>
    </citation>
    <scope>NUCLEOTIDE SEQUENCE</scope>
</reference>
<dbReference type="InterPro" id="IPR001623">
    <property type="entry name" value="DnaJ_domain"/>
</dbReference>
<organism evidence="2 3">
    <name type="scientific">Polarella glacialis</name>
    <name type="common">Dinoflagellate</name>
    <dbReference type="NCBI Taxonomy" id="89957"/>
    <lineage>
        <taxon>Eukaryota</taxon>
        <taxon>Sar</taxon>
        <taxon>Alveolata</taxon>
        <taxon>Dinophyceae</taxon>
        <taxon>Suessiales</taxon>
        <taxon>Suessiaceae</taxon>
        <taxon>Polarella</taxon>
    </lineage>
</organism>
<dbReference type="Proteomes" id="UP000654075">
    <property type="component" value="Unassembled WGS sequence"/>
</dbReference>
<sequence length="109" mass="12493">MATQRFVRRAVLVVAVIGGSWVLSDGSFVQPQRSTWQPRPFSGQSEAHQRWHRRGVSCRARTDPEEDLWTVLGVEPGSSLTEVKRVYRKRAKTEHPDVNKDPGALKRWQ</sequence>
<dbReference type="InterPro" id="IPR036869">
    <property type="entry name" value="J_dom_sf"/>
</dbReference>
<protein>
    <recommendedName>
        <fullName evidence="1">J domain-containing protein</fullName>
    </recommendedName>
</protein>
<evidence type="ECO:0000259" key="1">
    <source>
        <dbReference type="PROSITE" id="PS50076"/>
    </source>
</evidence>
<evidence type="ECO:0000313" key="3">
    <source>
        <dbReference type="Proteomes" id="UP000654075"/>
    </source>
</evidence>
<proteinExistence type="predicted"/>
<dbReference type="AlphaFoldDB" id="A0A813EJG5"/>